<evidence type="ECO:0000313" key="1">
    <source>
        <dbReference type="EMBL" id="AYV86901.1"/>
    </source>
</evidence>
<sequence length="143" mass="15829">MSDSVLDITTAVECHMPVKCLFTVNTDTIYNEGNIETSTLRVTSYMTVKQSKNLSSTVELQGQCGTIRLAPNQIVKPGDTATFQIINCHIRFGQLMIISCSTSKLSVGFKNSRYPGRGQISLTNVGKDDFLTKKDTLIHFMTQ</sequence>
<organism evidence="1">
    <name type="scientific">Sylvanvirus sp</name>
    <dbReference type="NCBI Taxonomy" id="2487774"/>
    <lineage>
        <taxon>Viruses</taxon>
    </lineage>
</organism>
<name>A0A3G5AJV3_9VIRU</name>
<reference evidence="1" key="1">
    <citation type="submission" date="2018-10" db="EMBL/GenBank/DDBJ databases">
        <title>Hidden diversity of soil giant viruses.</title>
        <authorList>
            <person name="Schulz F."/>
            <person name="Alteio L."/>
            <person name="Goudeau D."/>
            <person name="Ryan E.M."/>
            <person name="Malmstrom R.R."/>
            <person name="Blanchard J."/>
            <person name="Woyke T."/>
        </authorList>
    </citation>
    <scope>NUCLEOTIDE SEQUENCE</scope>
    <source>
        <strain evidence="1">SYV1</strain>
    </source>
</reference>
<protein>
    <recommendedName>
        <fullName evidence="2">dUTPase-like domain-containing protein</fullName>
    </recommendedName>
</protein>
<proteinExistence type="predicted"/>
<dbReference type="EMBL" id="MK072519">
    <property type="protein sequence ID" value="AYV86901.1"/>
    <property type="molecule type" value="Genomic_DNA"/>
</dbReference>
<evidence type="ECO:0008006" key="2">
    <source>
        <dbReference type="Google" id="ProtNLM"/>
    </source>
</evidence>
<gene>
    <name evidence="1" type="ORF">Sylvanvirus13_8</name>
</gene>
<accession>A0A3G5AJV3</accession>